<keyword evidence="3" id="KW-0479">Metal-binding</keyword>
<dbReference type="EMBL" id="FQNF01000018">
    <property type="protein sequence ID" value="SGZ39131.1"/>
    <property type="molecule type" value="Genomic_DNA"/>
</dbReference>
<evidence type="ECO:0000256" key="3">
    <source>
        <dbReference type="ARBA" id="ARBA00022723"/>
    </source>
</evidence>
<evidence type="ECO:0000256" key="4">
    <source>
        <dbReference type="ARBA" id="ARBA00022801"/>
    </source>
</evidence>
<evidence type="ECO:0000256" key="6">
    <source>
        <dbReference type="ARBA" id="ARBA00039017"/>
    </source>
</evidence>
<evidence type="ECO:0000256" key="1">
    <source>
        <dbReference type="ARBA" id="ARBA00006336"/>
    </source>
</evidence>
<evidence type="ECO:0000313" key="9">
    <source>
        <dbReference type="EMBL" id="SGZ39131.1"/>
    </source>
</evidence>
<dbReference type="PANTHER" id="PTHR11080:SF2">
    <property type="entry name" value="LD05707P"/>
    <property type="match status" value="1"/>
</dbReference>
<feature type="domain" description="Isochorismatase-like" evidence="8">
    <location>
        <begin position="7"/>
        <end position="201"/>
    </location>
</feature>
<comment type="pathway">
    <text evidence="5">Cofactor biosynthesis; nicotinate biosynthesis; nicotinate from nicotinamide: step 1/1.</text>
</comment>
<dbReference type="GO" id="GO:0000183">
    <property type="term" value="P:rDNA heterochromatin formation"/>
    <property type="evidence" value="ECO:0007669"/>
    <property type="project" value="EnsemblFungi"/>
</dbReference>
<evidence type="ECO:0000256" key="7">
    <source>
        <dbReference type="ARBA" id="ARBA00043224"/>
    </source>
</evidence>
<reference evidence="10" key="1">
    <citation type="submission" date="2016-11" db="EMBL/GenBank/DDBJ databases">
        <authorList>
            <person name="Guldener U."/>
        </authorList>
    </citation>
    <scope>NUCLEOTIDE SEQUENCE [LARGE SCALE GENOMIC DNA]</scope>
</reference>
<dbReference type="EC" id="3.5.1.19" evidence="6"/>
<dbReference type="SUPFAM" id="SSF52499">
    <property type="entry name" value="Isochorismatase-like hydrolases"/>
    <property type="match status" value="1"/>
</dbReference>
<dbReference type="GO" id="GO:0031509">
    <property type="term" value="P:subtelomeric heterochromatin formation"/>
    <property type="evidence" value="ECO:0007669"/>
    <property type="project" value="EnsemblFungi"/>
</dbReference>
<dbReference type="InterPro" id="IPR036380">
    <property type="entry name" value="Isochorismatase-like_sf"/>
</dbReference>
<dbReference type="InterPro" id="IPR000868">
    <property type="entry name" value="Isochorismatase-like_dom"/>
</dbReference>
<dbReference type="GO" id="GO:0008936">
    <property type="term" value="F:nicotinamidase activity"/>
    <property type="evidence" value="ECO:0007669"/>
    <property type="project" value="UniProtKB-EC"/>
</dbReference>
<gene>
    <name evidence="9" type="ORF">HGUI_01331</name>
</gene>
<protein>
    <recommendedName>
        <fullName evidence="6">nicotinamidase</fullName>
        <ecNumber evidence="6">3.5.1.19</ecNumber>
    </recommendedName>
    <alternativeName>
        <fullName evidence="7">Nicotinamide deamidase</fullName>
    </alternativeName>
</protein>
<keyword evidence="4" id="KW-0378">Hydrolase</keyword>
<dbReference type="Gene3D" id="3.40.50.850">
    <property type="entry name" value="Isochorismatase-like"/>
    <property type="match status" value="1"/>
</dbReference>
<dbReference type="PANTHER" id="PTHR11080">
    <property type="entry name" value="PYRAZINAMIDASE/NICOTINAMIDASE"/>
    <property type="match status" value="1"/>
</dbReference>
<name>A0A1L0B2H2_9ASCO</name>
<dbReference type="GO" id="GO:0005777">
    <property type="term" value="C:peroxisome"/>
    <property type="evidence" value="ECO:0007669"/>
    <property type="project" value="EnsemblFungi"/>
</dbReference>
<dbReference type="AlphaFoldDB" id="A0A1L0B2H2"/>
<keyword evidence="10" id="KW-1185">Reference proteome</keyword>
<dbReference type="Pfam" id="PF00857">
    <property type="entry name" value="Isochorismatase"/>
    <property type="match status" value="1"/>
</dbReference>
<dbReference type="GO" id="GO:0046872">
    <property type="term" value="F:metal ion binding"/>
    <property type="evidence" value="ECO:0007669"/>
    <property type="project" value="UniProtKB-KW"/>
</dbReference>
<proteinExistence type="inferred from homology"/>
<keyword evidence="2" id="KW-0662">Pyridine nucleotide biosynthesis</keyword>
<evidence type="ECO:0000256" key="5">
    <source>
        <dbReference type="ARBA" id="ARBA00037900"/>
    </source>
</evidence>
<dbReference type="GO" id="GO:0005634">
    <property type="term" value="C:nucleus"/>
    <property type="evidence" value="ECO:0007669"/>
    <property type="project" value="EnsemblFungi"/>
</dbReference>
<dbReference type="InterPro" id="IPR052347">
    <property type="entry name" value="Isochorismatase_Nicotinamidase"/>
</dbReference>
<evidence type="ECO:0000256" key="2">
    <source>
        <dbReference type="ARBA" id="ARBA00022642"/>
    </source>
</evidence>
<dbReference type="GO" id="GO:0000781">
    <property type="term" value="C:chromosome, telomeric region"/>
    <property type="evidence" value="ECO:0007669"/>
    <property type="project" value="GOC"/>
</dbReference>
<dbReference type="OrthoDB" id="3341310at2759"/>
<organism evidence="9 10">
    <name type="scientific">Hanseniaspora guilliermondii</name>
    <dbReference type="NCBI Taxonomy" id="56406"/>
    <lineage>
        <taxon>Eukaryota</taxon>
        <taxon>Fungi</taxon>
        <taxon>Dikarya</taxon>
        <taxon>Ascomycota</taxon>
        <taxon>Saccharomycotina</taxon>
        <taxon>Saccharomycetes</taxon>
        <taxon>Saccharomycodales</taxon>
        <taxon>Saccharomycodaceae</taxon>
        <taxon>Hanseniaspora</taxon>
    </lineage>
</organism>
<dbReference type="GO" id="GO:0019358">
    <property type="term" value="P:nicotinate nucleotide salvage"/>
    <property type="evidence" value="ECO:0007669"/>
    <property type="project" value="EnsemblFungi"/>
</dbReference>
<dbReference type="Proteomes" id="UP000183365">
    <property type="component" value="Unassembled WGS sequence"/>
</dbReference>
<dbReference type="VEuPathDB" id="FungiDB:HGUI_01331"/>
<comment type="similarity">
    <text evidence="1">Belongs to the isochorismatase family.</text>
</comment>
<accession>A0A1L0B2H2</accession>
<dbReference type="GO" id="GO:1904524">
    <property type="term" value="P:negative regulation of DNA amplification"/>
    <property type="evidence" value="ECO:0007669"/>
    <property type="project" value="EnsemblFungi"/>
</dbReference>
<evidence type="ECO:0000259" key="8">
    <source>
        <dbReference type="Pfam" id="PF00857"/>
    </source>
</evidence>
<evidence type="ECO:0000313" key="10">
    <source>
        <dbReference type="Proteomes" id="UP000183365"/>
    </source>
</evidence>
<sequence length="214" mass="24784">MSQSKKCLLIIDMQYDFINGSLKVDEAEQIIPSIRNLINSEQMKFDLIVFTKDDHPRDHISFASNHRDKKPFSEYTYTSESNDNNNFKSLLWPDHCVVGTKGNEIHEDLLKEITDNKINGVETLVVEKGTQSNREFFSCFDDVLNEEHTDLERTLKSKNIQDVYICGLAYDYCVYNSALSSSTLGFKTFIIDNMCKKIDKNWELDNNNIEKITL</sequence>